<protein>
    <submittedName>
        <fullName evidence="9">2-octaprenyl-3-methyl-6-methoxy-1,4-benzoquinol hydroxylase</fullName>
        <ecNumber evidence="9">1.14.13.-</ecNumber>
    </submittedName>
</protein>
<evidence type="ECO:0000256" key="6">
    <source>
        <dbReference type="ARBA" id="ARBA00023002"/>
    </source>
</evidence>
<proteinExistence type="inferred from homology"/>
<dbReference type="Proteomes" id="UP000049455">
    <property type="component" value="Unassembled WGS sequence"/>
</dbReference>
<dbReference type="OrthoDB" id="9796623at2"/>
<keyword evidence="10" id="KW-1185">Reference proteome</keyword>
<dbReference type="InterPro" id="IPR051205">
    <property type="entry name" value="UbiH/COQ6_monooxygenase"/>
</dbReference>
<dbReference type="InterPro" id="IPR010971">
    <property type="entry name" value="UbiH/COQ6"/>
</dbReference>
<organism evidence="9 10">
    <name type="scientific">Jannaschia seosinensis</name>
    <dbReference type="NCBI Taxonomy" id="313367"/>
    <lineage>
        <taxon>Bacteria</taxon>
        <taxon>Pseudomonadati</taxon>
        <taxon>Pseudomonadota</taxon>
        <taxon>Alphaproteobacteria</taxon>
        <taxon>Rhodobacterales</taxon>
        <taxon>Roseobacteraceae</taxon>
        <taxon>Jannaschia</taxon>
    </lineage>
</organism>
<reference evidence="9 10" key="1">
    <citation type="submission" date="2015-09" db="EMBL/GenBank/DDBJ databases">
        <authorList>
            <person name="Jackson K.R."/>
            <person name="Lunt B.L."/>
            <person name="Fisher J.N.B."/>
            <person name="Gardner A.V."/>
            <person name="Bailey M.E."/>
            <person name="Deus L.M."/>
            <person name="Earl A.S."/>
            <person name="Gibby P.D."/>
            <person name="Hartmann K.A."/>
            <person name="Liu J.E."/>
            <person name="Manci A.M."/>
            <person name="Nielsen D.A."/>
            <person name="Solomon M.B."/>
            <person name="Breakwell D.P."/>
            <person name="Burnett S.H."/>
            <person name="Grose J.H."/>
        </authorList>
    </citation>
    <scope>NUCLEOTIDE SEQUENCE [LARGE SCALE GENOMIC DNA]</scope>
    <source>
        <strain evidence="9 10">CECT 7799</strain>
    </source>
</reference>
<evidence type="ECO:0000259" key="8">
    <source>
        <dbReference type="Pfam" id="PF01494"/>
    </source>
</evidence>
<dbReference type="GO" id="GO:0071949">
    <property type="term" value="F:FAD binding"/>
    <property type="evidence" value="ECO:0007669"/>
    <property type="project" value="InterPro"/>
</dbReference>
<evidence type="ECO:0000256" key="7">
    <source>
        <dbReference type="ARBA" id="ARBA00023033"/>
    </source>
</evidence>
<evidence type="ECO:0000256" key="3">
    <source>
        <dbReference type="ARBA" id="ARBA00005349"/>
    </source>
</evidence>
<dbReference type="PANTHER" id="PTHR43876">
    <property type="entry name" value="UBIQUINONE BIOSYNTHESIS MONOOXYGENASE COQ6, MITOCHONDRIAL"/>
    <property type="match status" value="1"/>
</dbReference>
<dbReference type="Pfam" id="PF01494">
    <property type="entry name" value="FAD_binding_3"/>
    <property type="match status" value="1"/>
</dbReference>
<gene>
    <name evidence="9" type="primary">ubiF</name>
    <name evidence="9" type="ORF">JSE7799_03841</name>
</gene>
<dbReference type="NCBIfam" id="TIGR01988">
    <property type="entry name" value="Ubi-OHases"/>
    <property type="match status" value="1"/>
</dbReference>
<accession>A0A0M7BG82</accession>
<dbReference type="GO" id="GO:0006744">
    <property type="term" value="P:ubiquinone biosynthetic process"/>
    <property type="evidence" value="ECO:0007669"/>
    <property type="project" value="UniProtKB-UniPathway"/>
</dbReference>
<dbReference type="AlphaFoldDB" id="A0A0M7BG82"/>
<sequence length="406" mass="42804">MTDAIKTDIVIAGAGPAGLAAACAFGSAGHRVILVDPVTPVTGENAPGADLRTTALLQPARDLLVQAEAWGAIEADATALWTMRMVEASGTSHLTRDFKARDVSDAPFGWNVANWALRRALLERVAALPEVETKFGASVASLFVRDSGARVTLDDGERLAAKLVVACDGRNSPLREMAGIGVHRADYGQTAIVFAVAHEMPHDDVSTEIHRTGGPFTLVPLPDRDGQHRSSVVWMDTAAEQTRRMALDDAAFAEEANERSAGVMGPLDVVSPRGAWPITSVLAERFTARRLALIGEAAHGMPPIGAQGLNTSLKDVAALRDLAARYPLGSDEMLDGYARARRGDVTMRVAGIDLLNRTSIAGIVPIQALRAAGIAALHDIPPLRRAAMRLGLGAAPVKAGPDDAPR</sequence>
<dbReference type="Gene3D" id="3.50.50.60">
    <property type="entry name" value="FAD/NAD(P)-binding domain"/>
    <property type="match status" value="2"/>
</dbReference>
<evidence type="ECO:0000256" key="1">
    <source>
        <dbReference type="ARBA" id="ARBA00001974"/>
    </source>
</evidence>
<feature type="domain" description="FAD-binding" evidence="8">
    <location>
        <begin position="6"/>
        <end position="342"/>
    </location>
</feature>
<keyword evidence="7" id="KW-0503">Monooxygenase</keyword>
<comment type="pathway">
    <text evidence="2">Cofactor biosynthesis; ubiquinone biosynthesis.</text>
</comment>
<dbReference type="GO" id="GO:0016705">
    <property type="term" value="F:oxidoreductase activity, acting on paired donors, with incorporation or reduction of molecular oxygen"/>
    <property type="evidence" value="ECO:0007669"/>
    <property type="project" value="InterPro"/>
</dbReference>
<dbReference type="PANTHER" id="PTHR43876:SF7">
    <property type="entry name" value="UBIQUINONE BIOSYNTHESIS MONOOXYGENASE COQ6, MITOCHONDRIAL"/>
    <property type="match status" value="1"/>
</dbReference>
<keyword evidence="4" id="KW-0285">Flavoprotein</keyword>
<evidence type="ECO:0000313" key="10">
    <source>
        <dbReference type="Proteomes" id="UP000049455"/>
    </source>
</evidence>
<keyword evidence="5" id="KW-0274">FAD</keyword>
<dbReference type="PROSITE" id="PS51257">
    <property type="entry name" value="PROKAR_LIPOPROTEIN"/>
    <property type="match status" value="1"/>
</dbReference>
<dbReference type="InterPro" id="IPR036188">
    <property type="entry name" value="FAD/NAD-bd_sf"/>
</dbReference>
<evidence type="ECO:0000256" key="5">
    <source>
        <dbReference type="ARBA" id="ARBA00022827"/>
    </source>
</evidence>
<comment type="similarity">
    <text evidence="3">Belongs to the UbiH/COQ6 family.</text>
</comment>
<name>A0A0M7BG82_9RHOB</name>
<dbReference type="STRING" id="313367.JSE7799_03841"/>
<dbReference type="GO" id="GO:0004497">
    <property type="term" value="F:monooxygenase activity"/>
    <property type="evidence" value="ECO:0007669"/>
    <property type="project" value="UniProtKB-KW"/>
</dbReference>
<dbReference type="EMBL" id="CYPR01000253">
    <property type="protein sequence ID" value="CUH41098.1"/>
    <property type="molecule type" value="Genomic_DNA"/>
</dbReference>
<dbReference type="UniPathway" id="UPA00232"/>
<dbReference type="SUPFAM" id="SSF51905">
    <property type="entry name" value="FAD/NAD(P)-binding domain"/>
    <property type="match status" value="1"/>
</dbReference>
<dbReference type="RefSeq" id="WP_055665053.1">
    <property type="nucleotide sequence ID" value="NZ_CYPR01000253.1"/>
</dbReference>
<evidence type="ECO:0000313" key="9">
    <source>
        <dbReference type="EMBL" id="CUH41098.1"/>
    </source>
</evidence>
<evidence type="ECO:0000256" key="2">
    <source>
        <dbReference type="ARBA" id="ARBA00004749"/>
    </source>
</evidence>
<evidence type="ECO:0000256" key="4">
    <source>
        <dbReference type="ARBA" id="ARBA00022630"/>
    </source>
</evidence>
<dbReference type="InterPro" id="IPR002938">
    <property type="entry name" value="FAD-bd"/>
</dbReference>
<dbReference type="PRINTS" id="PR00420">
    <property type="entry name" value="RNGMNOXGNASE"/>
</dbReference>
<dbReference type="EC" id="1.14.13.-" evidence="9"/>
<keyword evidence="6 9" id="KW-0560">Oxidoreductase</keyword>
<comment type="cofactor">
    <cofactor evidence="1">
        <name>FAD</name>
        <dbReference type="ChEBI" id="CHEBI:57692"/>
    </cofactor>
</comment>